<organism evidence="9 10">
    <name type="scientific">Oryza meyeriana var. granulata</name>
    <dbReference type="NCBI Taxonomy" id="110450"/>
    <lineage>
        <taxon>Eukaryota</taxon>
        <taxon>Viridiplantae</taxon>
        <taxon>Streptophyta</taxon>
        <taxon>Embryophyta</taxon>
        <taxon>Tracheophyta</taxon>
        <taxon>Spermatophyta</taxon>
        <taxon>Magnoliopsida</taxon>
        <taxon>Liliopsida</taxon>
        <taxon>Poales</taxon>
        <taxon>Poaceae</taxon>
        <taxon>BOP clade</taxon>
        <taxon>Oryzoideae</taxon>
        <taxon>Oryzeae</taxon>
        <taxon>Oryzinae</taxon>
        <taxon>Oryza</taxon>
        <taxon>Oryza meyeriana</taxon>
    </lineage>
</organism>
<evidence type="ECO:0000256" key="3">
    <source>
        <dbReference type="ARBA" id="ARBA00022737"/>
    </source>
</evidence>
<evidence type="ECO:0000256" key="5">
    <source>
        <dbReference type="ARBA" id="ARBA00022821"/>
    </source>
</evidence>
<dbReference type="InterPro" id="IPR041118">
    <property type="entry name" value="Rx_N"/>
</dbReference>
<dbReference type="Gene3D" id="3.40.50.300">
    <property type="entry name" value="P-loop containing nucleotide triphosphate hydrolases"/>
    <property type="match status" value="1"/>
</dbReference>
<feature type="domain" description="Disease resistance N-terminal" evidence="8">
    <location>
        <begin position="137"/>
        <end position="212"/>
    </location>
</feature>
<keyword evidence="4" id="KW-0547">Nucleotide-binding</keyword>
<gene>
    <name evidence="9" type="ORF">E2562_019176</name>
</gene>
<dbReference type="PANTHER" id="PTHR36766:SF40">
    <property type="entry name" value="DISEASE RESISTANCE PROTEIN RGA3"/>
    <property type="match status" value="1"/>
</dbReference>
<dbReference type="InterPro" id="IPR002182">
    <property type="entry name" value="NB-ARC"/>
</dbReference>
<accession>A0A6G1CQJ2</accession>
<keyword evidence="3" id="KW-0677">Repeat</keyword>
<evidence type="ECO:0000259" key="7">
    <source>
        <dbReference type="Pfam" id="PF00931"/>
    </source>
</evidence>
<dbReference type="Proteomes" id="UP000479710">
    <property type="component" value="Unassembled WGS sequence"/>
</dbReference>
<keyword evidence="2" id="KW-0433">Leucine-rich repeat</keyword>
<evidence type="ECO:0000313" key="9">
    <source>
        <dbReference type="EMBL" id="KAF0902885.1"/>
    </source>
</evidence>
<dbReference type="EMBL" id="SPHZ02000008">
    <property type="protein sequence ID" value="KAF0902885.1"/>
    <property type="molecule type" value="Genomic_DNA"/>
</dbReference>
<sequence length="379" mass="42395">MNVRPSTKADPRGPRGDAFGRHQATCAEVEALAVLGVDSVWRVCSRIRETAGRRATPPVEGHSATACDMGLFNLSLPAGLLGIASHSELPAARRSWGFRRGDHGFGDTKLLGKKYILHHPILPLTMVGVGELLASAVLKEVCGKLCSVVWKEIASQLKFSEDLDCFHGMLTIIQAVLADAERRSVREESVRLWLKKLKAVTYDIEDIFVDFESVIPPCNPEVQDDIPRQRKRSIFSHLVPQFTMASKLKKMRERVQQIKHEMELGNFNFKQDTSSHKQDVIKERRTVASLDEEIVGRVAEKESIMVLLQTEDEPFVIPIQGLGGLGKTTPEQMVYNDSQTERAFDVLAWIYVSTKFDLEAIGKSIIFIPVSWKKLLSSC</sequence>
<evidence type="ECO:0000256" key="4">
    <source>
        <dbReference type="ARBA" id="ARBA00022741"/>
    </source>
</evidence>
<name>A0A6G1CQJ2_9ORYZ</name>
<dbReference type="Gene3D" id="1.20.5.4130">
    <property type="match status" value="1"/>
</dbReference>
<keyword evidence="6" id="KW-0067">ATP-binding</keyword>
<evidence type="ECO:0000256" key="2">
    <source>
        <dbReference type="ARBA" id="ARBA00022614"/>
    </source>
</evidence>
<keyword evidence="10" id="KW-1185">Reference proteome</keyword>
<protein>
    <recommendedName>
        <fullName evidence="11">Rx N-terminal domain-containing protein</fullName>
    </recommendedName>
</protein>
<proteinExistence type="inferred from homology"/>
<evidence type="ECO:0000313" key="10">
    <source>
        <dbReference type="Proteomes" id="UP000479710"/>
    </source>
</evidence>
<feature type="domain" description="NB-ARC" evidence="7">
    <location>
        <begin position="301"/>
        <end position="366"/>
    </location>
</feature>
<reference evidence="9 10" key="1">
    <citation type="submission" date="2019-11" db="EMBL/GenBank/DDBJ databases">
        <title>Whole genome sequence of Oryza granulata.</title>
        <authorList>
            <person name="Li W."/>
        </authorList>
    </citation>
    <scope>NUCLEOTIDE SEQUENCE [LARGE SCALE GENOMIC DNA]</scope>
    <source>
        <strain evidence="10">cv. Menghai</strain>
        <tissue evidence="9">Leaf</tissue>
    </source>
</reference>
<evidence type="ECO:0008006" key="11">
    <source>
        <dbReference type="Google" id="ProtNLM"/>
    </source>
</evidence>
<keyword evidence="5" id="KW-0611">Plant defense</keyword>
<dbReference type="InterPro" id="IPR027417">
    <property type="entry name" value="P-loop_NTPase"/>
</dbReference>
<dbReference type="Pfam" id="PF18052">
    <property type="entry name" value="Rx_N"/>
    <property type="match status" value="1"/>
</dbReference>
<dbReference type="GO" id="GO:0043531">
    <property type="term" value="F:ADP binding"/>
    <property type="evidence" value="ECO:0007669"/>
    <property type="project" value="InterPro"/>
</dbReference>
<dbReference type="GO" id="GO:0005524">
    <property type="term" value="F:ATP binding"/>
    <property type="evidence" value="ECO:0007669"/>
    <property type="project" value="UniProtKB-KW"/>
</dbReference>
<evidence type="ECO:0000256" key="6">
    <source>
        <dbReference type="ARBA" id="ARBA00022840"/>
    </source>
</evidence>
<dbReference type="PANTHER" id="PTHR36766">
    <property type="entry name" value="PLANT BROAD-SPECTRUM MILDEW RESISTANCE PROTEIN RPW8"/>
    <property type="match status" value="1"/>
</dbReference>
<dbReference type="SUPFAM" id="SSF52540">
    <property type="entry name" value="P-loop containing nucleoside triphosphate hydrolases"/>
    <property type="match status" value="1"/>
</dbReference>
<dbReference type="Pfam" id="PF00931">
    <property type="entry name" value="NB-ARC"/>
    <property type="match status" value="1"/>
</dbReference>
<dbReference type="AlphaFoldDB" id="A0A6G1CQJ2"/>
<evidence type="ECO:0000259" key="8">
    <source>
        <dbReference type="Pfam" id="PF18052"/>
    </source>
</evidence>
<dbReference type="GO" id="GO:0006952">
    <property type="term" value="P:defense response"/>
    <property type="evidence" value="ECO:0007669"/>
    <property type="project" value="UniProtKB-KW"/>
</dbReference>
<dbReference type="OrthoDB" id="5279713at2759"/>
<evidence type="ECO:0000256" key="1">
    <source>
        <dbReference type="ARBA" id="ARBA00008894"/>
    </source>
</evidence>
<comment type="caution">
    <text evidence="9">The sequence shown here is derived from an EMBL/GenBank/DDBJ whole genome shotgun (WGS) entry which is preliminary data.</text>
</comment>
<comment type="similarity">
    <text evidence="1">Belongs to the disease resistance NB-LRR family.</text>
</comment>